<dbReference type="PANTHER" id="PTHR30023:SF0">
    <property type="entry name" value="PENICILLIN-SENSITIVE CARBOXYPEPTIDASE A"/>
    <property type="match status" value="1"/>
</dbReference>
<dbReference type="InterPro" id="IPR000667">
    <property type="entry name" value="Peptidase_S13"/>
</dbReference>
<organism evidence="4 5">
    <name type="scientific">Loktanella salsilacus</name>
    <dbReference type="NCBI Taxonomy" id="195913"/>
    <lineage>
        <taxon>Bacteria</taxon>
        <taxon>Pseudomonadati</taxon>
        <taxon>Pseudomonadota</taxon>
        <taxon>Alphaproteobacteria</taxon>
        <taxon>Rhodobacterales</taxon>
        <taxon>Roseobacteraceae</taxon>
        <taxon>Loktanella</taxon>
    </lineage>
</organism>
<protein>
    <submittedName>
        <fullName evidence="4">D-alanyl-D-alanine carboxypeptidase / D-alanyl-D-alanine-endopeptidase (Penicillin-binding protein 4)</fullName>
    </submittedName>
</protein>
<name>A0A1I4DV01_9RHOB</name>
<dbReference type="Gene3D" id="3.50.80.20">
    <property type="entry name" value="D-Ala-D-Ala carboxypeptidase C, peptidase S13"/>
    <property type="match status" value="1"/>
</dbReference>
<keyword evidence="5" id="KW-1185">Reference proteome</keyword>
<dbReference type="SUPFAM" id="SSF56601">
    <property type="entry name" value="beta-lactamase/transpeptidase-like"/>
    <property type="match status" value="1"/>
</dbReference>
<reference evidence="4 5" key="1">
    <citation type="submission" date="2016-10" db="EMBL/GenBank/DDBJ databases">
        <authorList>
            <person name="de Groot N.N."/>
        </authorList>
    </citation>
    <scope>NUCLEOTIDE SEQUENCE [LARGE SCALE GENOMIC DNA]</scope>
    <source>
        <strain evidence="4 5">DSM 16199</strain>
    </source>
</reference>
<gene>
    <name evidence="4" type="ORF">SAMN04488004_10560</name>
</gene>
<dbReference type="GO" id="GO:0004185">
    <property type="term" value="F:serine-type carboxypeptidase activity"/>
    <property type="evidence" value="ECO:0007669"/>
    <property type="project" value="InterPro"/>
</dbReference>
<dbReference type="Pfam" id="PF02113">
    <property type="entry name" value="Peptidase_S13"/>
    <property type="match status" value="1"/>
</dbReference>
<feature type="region of interest" description="Disordered" evidence="3">
    <location>
        <begin position="472"/>
        <end position="491"/>
    </location>
</feature>
<accession>A0A1I4DV01</accession>
<proteinExistence type="inferred from homology"/>
<comment type="similarity">
    <text evidence="1">Belongs to the peptidase S13 family.</text>
</comment>
<dbReference type="PRINTS" id="PR00922">
    <property type="entry name" value="DADACBPTASE3"/>
</dbReference>
<dbReference type="InterPro" id="IPR012338">
    <property type="entry name" value="Beta-lactam/transpept-like"/>
</dbReference>
<evidence type="ECO:0000313" key="4">
    <source>
        <dbReference type="EMBL" id="SFK96769.1"/>
    </source>
</evidence>
<evidence type="ECO:0000313" key="5">
    <source>
        <dbReference type="Proteomes" id="UP000199550"/>
    </source>
</evidence>
<dbReference type="PROSITE" id="PS51318">
    <property type="entry name" value="TAT"/>
    <property type="match status" value="1"/>
</dbReference>
<dbReference type="GO" id="GO:0000270">
    <property type="term" value="P:peptidoglycan metabolic process"/>
    <property type="evidence" value="ECO:0007669"/>
    <property type="project" value="TreeGrafter"/>
</dbReference>
<evidence type="ECO:0000256" key="2">
    <source>
        <dbReference type="ARBA" id="ARBA00022801"/>
    </source>
</evidence>
<dbReference type="RefSeq" id="WP_090186790.1">
    <property type="nucleotide sequence ID" value="NZ_FOTF01000005.1"/>
</dbReference>
<dbReference type="OrthoDB" id="5372081at2"/>
<dbReference type="Gene3D" id="3.40.710.10">
    <property type="entry name" value="DD-peptidase/beta-lactamase superfamily"/>
    <property type="match status" value="1"/>
</dbReference>
<keyword evidence="4" id="KW-0645">Protease</keyword>
<dbReference type="InterPro" id="IPR006311">
    <property type="entry name" value="TAT_signal"/>
</dbReference>
<dbReference type="NCBIfam" id="TIGR00666">
    <property type="entry name" value="PBP4"/>
    <property type="match status" value="1"/>
</dbReference>
<dbReference type="EMBL" id="FOTF01000005">
    <property type="protein sequence ID" value="SFK96769.1"/>
    <property type="molecule type" value="Genomic_DNA"/>
</dbReference>
<evidence type="ECO:0000256" key="1">
    <source>
        <dbReference type="ARBA" id="ARBA00006096"/>
    </source>
</evidence>
<keyword evidence="2" id="KW-0378">Hydrolase</keyword>
<dbReference type="STRING" id="195913.SAMN04488004_10560"/>
<evidence type="ECO:0000256" key="3">
    <source>
        <dbReference type="SAM" id="MobiDB-lite"/>
    </source>
</evidence>
<feature type="compositionally biased region" description="Polar residues" evidence="3">
    <location>
        <begin position="472"/>
        <end position="489"/>
    </location>
</feature>
<sequence>MSQETLTRLSRRGLLAGGVAFFASAALAGPQRTLRPVARGGAAAADIAAVPTNARPVARKGAVDLIAAAGLAGQVGFVISDVATGEVLEVVDGGLGRPPASVTKALTSVYAMEILGGDYRFETRVLATGPVVDGVLEGDLVLAGGGDPNLVTDELAQLVTQLSDAGLKQVKGRFLVWGNALPGLKEIEPGQLDQLGYNPSLGGLNLNFNRVFFEWAQSGADYTVSMDARSETLRPVVKMARMQIVDRQLPVYAYAEGVGTDEWTVAKGALGKAGSRWLPVRFPALYAGDVFRTLAQDAGIVLPAATLVDDLPAGTQLARFESVPLTQMLRDMLLYSTNLTAEVVGMTATAKRFGAAQAMGRSAATMAQWLSERTGMTLHLADHSGLSDENRVSGQDMVRLLNAAGVQAELQPLMKSIVMVDENRRAIKDFPANVRAKTGTLNFVSTLAGYLDTDTGRKLSFAIFAYDPEARTQSLSSQDEQPRGASSFNGKAKKLQQDLLQRWAVLGRITG</sequence>
<dbReference type="AlphaFoldDB" id="A0A1I4DV01"/>
<dbReference type="PANTHER" id="PTHR30023">
    <property type="entry name" value="D-ALANYL-D-ALANINE CARBOXYPEPTIDASE"/>
    <property type="match status" value="1"/>
</dbReference>
<keyword evidence="4" id="KW-0121">Carboxypeptidase</keyword>
<dbReference type="GO" id="GO:0006508">
    <property type="term" value="P:proteolysis"/>
    <property type="evidence" value="ECO:0007669"/>
    <property type="project" value="InterPro"/>
</dbReference>
<dbReference type="Proteomes" id="UP000199550">
    <property type="component" value="Unassembled WGS sequence"/>
</dbReference>